<dbReference type="Proteomes" id="UP000317043">
    <property type="component" value="Unassembled WGS sequence"/>
</dbReference>
<organism evidence="1 2">
    <name type="scientific">Stackebrandtia endophytica</name>
    <dbReference type="NCBI Taxonomy" id="1496996"/>
    <lineage>
        <taxon>Bacteria</taxon>
        <taxon>Bacillati</taxon>
        <taxon>Actinomycetota</taxon>
        <taxon>Actinomycetes</taxon>
        <taxon>Glycomycetales</taxon>
        <taxon>Glycomycetaceae</taxon>
        <taxon>Stackebrandtia</taxon>
    </lineage>
</organism>
<comment type="caution">
    <text evidence="1">The sequence shown here is derived from an EMBL/GenBank/DDBJ whole genome shotgun (WGS) entry which is preliminary data.</text>
</comment>
<sequence length="65" mass="7382">MKKITRLADSVLERLVRSSTASASKDYSWTECRVTAYCAMKGVRERFTCIRREGIPWCASKGCNC</sequence>
<gene>
    <name evidence="1" type="ORF">FB566_3491</name>
</gene>
<dbReference type="AlphaFoldDB" id="A0A543AZA9"/>
<dbReference type="InParanoid" id="A0A543AZA9"/>
<evidence type="ECO:0000313" key="2">
    <source>
        <dbReference type="Proteomes" id="UP000317043"/>
    </source>
</evidence>
<dbReference type="EMBL" id="VFOW01000001">
    <property type="protein sequence ID" value="TQL77917.1"/>
    <property type="molecule type" value="Genomic_DNA"/>
</dbReference>
<proteinExistence type="predicted"/>
<keyword evidence="2" id="KW-1185">Reference proteome</keyword>
<reference evidence="1 2" key="1">
    <citation type="submission" date="2019-06" db="EMBL/GenBank/DDBJ databases">
        <title>Sequencing the genomes of 1000 actinobacteria strains.</title>
        <authorList>
            <person name="Klenk H.-P."/>
        </authorList>
    </citation>
    <scope>NUCLEOTIDE SEQUENCE [LARGE SCALE GENOMIC DNA]</scope>
    <source>
        <strain evidence="1 2">DSM 45928</strain>
    </source>
</reference>
<accession>A0A543AZA9</accession>
<evidence type="ECO:0000313" key="1">
    <source>
        <dbReference type="EMBL" id="TQL77917.1"/>
    </source>
</evidence>
<dbReference type="RefSeq" id="WP_142041544.1">
    <property type="nucleotide sequence ID" value="NZ_JBHTGS010000001.1"/>
</dbReference>
<protein>
    <submittedName>
        <fullName evidence="1">Uncharacterized protein</fullName>
    </submittedName>
</protein>
<name>A0A543AZA9_9ACTN</name>